<dbReference type="InterPro" id="IPR032299">
    <property type="entry name" value="DUF4843"/>
</dbReference>
<dbReference type="Pfam" id="PF16132">
    <property type="entry name" value="DUF4843"/>
    <property type="match status" value="1"/>
</dbReference>
<dbReference type="AlphaFoldDB" id="A0A291QZ17"/>
<gene>
    <name evidence="1" type="ORF">COR50_19030</name>
</gene>
<keyword evidence="2" id="KW-1185">Reference proteome</keyword>
<reference evidence="1 2" key="1">
    <citation type="submission" date="2017-10" db="EMBL/GenBank/DDBJ databases">
        <title>Paenichitinophaga pekingensis gen. nov., sp. nov., isolated from activated sludge.</title>
        <authorList>
            <person name="Jin D."/>
            <person name="Kong X."/>
            <person name="Deng Y."/>
            <person name="Bai Z."/>
        </authorList>
    </citation>
    <scope>NUCLEOTIDE SEQUENCE [LARGE SCALE GENOMIC DNA]</scope>
    <source>
        <strain evidence="1 2">13</strain>
    </source>
</reference>
<accession>A0A291QZ17</accession>
<dbReference type="RefSeq" id="WP_098195462.1">
    <property type="nucleotide sequence ID" value="NZ_CP023777.1"/>
</dbReference>
<organism evidence="1 2">
    <name type="scientific">Chitinophaga caeni</name>
    <dbReference type="NCBI Taxonomy" id="2029983"/>
    <lineage>
        <taxon>Bacteria</taxon>
        <taxon>Pseudomonadati</taxon>
        <taxon>Bacteroidota</taxon>
        <taxon>Chitinophagia</taxon>
        <taxon>Chitinophagales</taxon>
        <taxon>Chitinophagaceae</taxon>
        <taxon>Chitinophaga</taxon>
    </lineage>
</organism>
<evidence type="ECO:0008006" key="3">
    <source>
        <dbReference type="Google" id="ProtNLM"/>
    </source>
</evidence>
<evidence type="ECO:0000313" key="2">
    <source>
        <dbReference type="Proteomes" id="UP000220133"/>
    </source>
</evidence>
<proteinExistence type="predicted"/>
<evidence type="ECO:0000313" key="1">
    <source>
        <dbReference type="EMBL" id="ATL49094.1"/>
    </source>
</evidence>
<dbReference type="EMBL" id="CP023777">
    <property type="protein sequence ID" value="ATL49094.1"/>
    <property type="molecule type" value="Genomic_DNA"/>
</dbReference>
<dbReference type="KEGG" id="cbae:COR50_19030"/>
<dbReference type="OrthoDB" id="1096291at2"/>
<name>A0A291QZ17_9BACT</name>
<sequence length="253" mass="28766">MNPFKHITIIFLLLITCYGCTKTELLKYDSGNQIYFGNISNSSSYKDTFSYSFALDTLNRDTLLLYIYTLGDTTGNHRPFNLSVLKDSSTAIEGKHFIIPPPDSLFIPAGKTGTTVPVIILRTTDMYEKSFRFILQLKPNNNFETNIHLLNPLSDAPVSLLKIRFDIDDLLKKPSYWDENADALGSFSRKKLELFVKQLDLDISKFYTENPYTGIQLLNYSKTFQSYLNEQQQSGNTVLEADGSIMKMGKDAQ</sequence>
<dbReference type="Proteomes" id="UP000220133">
    <property type="component" value="Chromosome"/>
</dbReference>
<protein>
    <recommendedName>
        <fullName evidence="3">DUF4843 domain-containing protein</fullName>
    </recommendedName>
</protein>